<dbReference type="EMBL" id="JANIIC010000036">
    <property type="protein sequence ID" value="MCQ8832753.1"/>
    <property type="molecule type" value="Genomic_DNA"/>
</dbReference>
<dbReference type="AlphaFoldDB" id="A0A9X2RW71"/>
<evidence type="ECO:0000313" key="2">
    <source>
        <dbReference type="Proteomes" id="UP001142400"/>
    </source>
</evidence>
<gene>
    <name evidence="1" type="ORF">NQU54_27755</name>
</gene>
<comment type="caution">
    <text evidence="1">The sequence shown here is derived from an EMBL/GenBank/DDBJ whole genome shotgun (WGS) entry which is preliminary data.</text>
</comment>
<protein>
    <submittedName>
        <fullName evidence="1">Uncharacterized protein</fullName>
    </submittedName>
</protein>
<evidence type="ECO:0000313" key="1">
    <source>
        <dbReference type="EMBL" id="MCQ8832753.1"/>
    </source>
</evidence>
<proteinExistence type="predicted"/>
<accession>A0A9X2RW71</accession>
<dbReference type="Proteomes" id="UP001142400">
    <property type="component" value="Unassembled WGS sequence"/>
</dbReference>
<keyword evidence="2" id="KW-1185">Reference proteome</keyword>
<organism evidence="1 2">
    <name type="scientific">Streptomyces malaysiensis subsp. samsunensis</name>
    <dbReference type="NCBI Taxonomy" id="459658"/>
    <lineage>
        <taxon>Bacteria</taxon>
        <taxon>Bacillati</taxon>
        <taxon>Actinomycetota</taxon>
        <taxon>Actinomycetes</taxon>
        <taxon>Kitasatosporales</taxon>
        <taxon>Streptomycetaceae</taxon>
        <taxon>Streptomyces</taxon>
        <taxon>Streptomyces violaceusniger group</taxon>
    </lineage>
</organism>
<reference evidence="1" key="1">
    <citation type="submission" date="2022-06" db="EMBL/GenBank/DDBJ databases">
        <title>WGS of actinobacteria.</title>
        <authorList>
            <person name="Thawai C."/>
        </authorList>
    </citation>
    <scope>NUCLEOTIDE SEQUENCE</scope>
    <source>
        <strain evidence="1">DSM 42010</strain>
    </source>
</reference>
<sequence>MNIHAAVLHVCVDRGRTASKLPEERAVAEGSRAFADERGLRLVETIADPFGEPDHRHRRGWRPRS</sequence>
<dbReference type="RefSeq" id="WP_257633473.1">
    <property type="nucleotide sequence ID" value="NZ_JANIIC010000036.1"/>
</dbReference>
<name>A0A9X2RW71_STRMQ</name>